<feature type="domain" description="ATPase dynein-related AAA" evidence="1">
    <location>
        <begin position="42"/>
        <end position="186"/>
    </location>
</feature>
<evidence type="ECO:0000313" key="3">
    <source>
        <dbReference type="Proteomes" id="UP000323166"/>
    </source>
</evidence>
<evidence type="ECO:0000313" key="2">
    <source>
        <dbReference type="EMBL" id="TYO95001.1"/>
    </source>
</evidence>
<dbReference type="RefSeq" id="WP_166512020.1">
    <property type="nucleotide sequence ID" value="NZ_VNHM01000010.1"/>
</dbReference>
<reference evidence="2 3" key="1">
    <citation type="submission" date="2019-07" db="EMBL/GenBank/DDBJ databases">
        <title>Genomic Encyclopedia of Type Strains, Phase I: the one thousand microbial genomes (KMG-I) project.</title>
        <authorList>
            <person name="Kyrpides N."/>
        </authorList>
    </citation>
    <scope>NUCLEOTIDE SEQUENCE [LARGE SCALE GENOMIC DNA]</scope>
    <source>
        <strain evidence="2 3">DSM 6562</strain>
    </source>
</reference>
<evidence type="ECO:0000259" key="1">
    <source>
        <dbReference type="Pfam" id="PF07728"/>
    </source>
</evidence>
<dbReference type="Proteomes" id="UP000323166">
    <property type="component" value="Unassembled WGS sequence"/>
</dbReference>
<dbReference type="InterPro" id="IPR011704">
    <property type="entry name" value="ATPase_dyneun-rel_AAA"/>
</dbReference>
<proteinExistence type="predicted"/>
<dbReference type="GO" id="GO:0005524">
    <property type="term" value="F:ATP binding"/>
    <property type="evidence" value="ECO:0007669"/>
    <property type="project" value="InterPro"/>
</dbReference>
<dbReference type="GO" id="GO:0016887">
    <property type="term" value="F:ATP hydrolysis activity"/>
    <property type="evidence" value="ECO:0007669"/>
    <property type="project" value="InterPro"/>
</dbReference>
<accession>A0A5S4ZSB2</accession>
<name>A0A5S4ZSB2_9FIRM</name>
<keyword evidence="3" id="KW-1185">Reference proteome</keyword>
<dbReference type="AlphaFoldDB" id="A0A5S4ZSB2"/>
<dbReference type="InterPro" id="IPR050764">
    <property type="entry name" value="CbbQ/NirQ/NorQ/GpvN"/>
</dbReference>
<dbReference type="PANTHER" id="PTHR42759:SF1">
    <property type="entry name" value="MAGNESIUM-CHELATASE SUBUNIT CHLD"/>
    <property type="match status" value="1"/>
</dbReference>
<gene>
    <name evidence="2" type="ORF">LX24_02018</name>
</gene>
<organism evidence="2 3">
    <name type="scientific">Desulfallas thermosapovorans DSM 6562</name>
    <dbReference type="NCBI Taxonomy" id="1121431"/>
    <lineage>
        <taxon>Bacteria</taxon>
        <taxon>Bacillati</taxon>
        <taxon>Bacillota</taxon>
        <taxon>Clostridia</taxon>
        <taxon>Eubacteriales</taxon>
        <taxon>Desulfallaceae</taxon>
        <taxon>Desulfallas</taxon>
    </lineage>
</organism>
<dbReference type="InterPro" id="IPR027417">
    <property type="entry name" value="P-loop_NTPase"/>
</dbReference>
<protein>
    <submittedName>
        <fullName evidence="2">MoxR-like ATPase</fullName>
    </submittedName>
</protein>
<dbReference type="Pfam" id="PF07728">
    <property type="entry name" value="AAA_5"/>
    <property type="match status" value="1"/>
</dbReference>
<dbReference type="Gene3D" id="3.40.50.300">
    <property type="entry name" value="P-loop containing nucleotide triphosphate hydrolases"/>
    <property type="match status" value="1"/>
</dbReference>
<dbReference type="EMBL" id="VNHM01000010">
    <property type="protein sequence ID" value="TYO95001.1"/>
    <property type="molecule type" value="Genomic_DNA"/>
</dbReference>
<dbReference type="PANTHER" id="PTHR42759">
    <property type="entry name" value="MOXR FAMILY PROTEIN"/>
    <property type="match status" value="1"/>
</dbReference>
<comment type="caution">
    <text evidence="2">The sequence shown here is derived from an EMBL/GenBank/DDBJ whole genome shotgun (WGS) entry which is preliminary data.</text>
</comment>
<dbReference type="SUPFAM" id="SSF52540">
    <property type="entry name" value="P-loop containing nucleoside triphosphate hydrolases"/>
    <property type="match status" value="1"/>
</dbReference>
<sequence length="333" mass="37231">MNRVDDFFNSIESVMDGLLKQQYIVDRKIATAVFLAGRLEKPLLIEGPAGVGKTGLAGAIATARQTELVRLQCYPGLDESKTLYEWNYQKQLLYIQMHGSDVDIFSSEFLLERPLLKAFRAPKPVVLLVDEIDKSEEELESFLLEALSEFQVSIPELGILTAMHKPYVVITSNSTRELGDALKRRCLYLYLAYPDAAREQAILSLKVPGLSGFLAKQIVAFVQQLRKMKLKKAPSITETIDWARTLLLLGRDSLEEQLVRHTLNVLLKYEEDIREAERKSGGILLSLAADSGPVAGAFAEDDNQPKVDRAGIDQKQQHGPDPADDPVLARFDF</sequence>